<feature type="region of interest" description="Disordered" evidence="1">
    <location>
        <begin position="156"/>
        <end position="178"/>
    </location>
</feature>
<proteinExistence type="predicted"/>
<feature type="compositionally biased region" description="Low complexity" evidence="1">
    <location>
        <begin position="90"/>
        <end position="121"/>
    </location>
</feature>
<keyword evidence="3" id="KW-1185">Reference proteome</keyword>
<gene>
    <name evidence="2" type="ORF">HXX76_003062</name>
</gene>
<protein>
    <submittedName>
        <fullName evidence="2">Uncharacterized protein</fullName>
    </submittedName>
</protein>
<accession>A0A835TCP8</accession>
<dbReference type="Proteomes" id="UP000650467">
    <property type="component" value="Unassembled WGS sequence"/>
</dbReference>
<feature type="region of interest" description="Disordered" evidence="1">
    <location>
        <begin position="90"/>
        <end position="125"/>
    </location>
</feature>
<dbReference type="OrthoDB" id="546877at2759"/>
<name>A0A835TCP8_CHLIN</name>
<evidence type="ECO:0000313" key="2">
    <source>
        <dbReference type="EMBL" id="KAG2442989.1"/>
    </source>
</evidence>
<evidence type="ECO:0000313" key="3">
    <source>
        <dbReference type="Proteomes" id="UP000650467"/>
    </source>
</evidence>
<dbReference type="AlphaFoldDB" id="A0A835TCP8"/>
<reference evidence="2" key="1">
    <citation type="journal article" date="2020" name="bioRxiv">
        <title>Comparative genomics of Chlamydomonas.</title>
        <authorList>
            <person name="Craig R.J."/>
            <person name="Hasan A.R."/>
            <person name="Ness R.W."/>
            <person name="Keightley P.D."/>
        </authorList>
    </citation>
    <scope>NUCLEOTIDE SEQUENCE</scope>
    <source>
        <strain evidence="2">SAG 7.73</strain>
    </source>
</reference>
<organism evidence="2 3">
    <name type="scientific">Chlamydomonas incerta</name>
    <dbReference type="NCBI Taxonomy" id="51695"/>
    <lineage>
        <taxon>Eukaryota</taxon>
        <taxon>Viridiplantae</taxon>
        <taxon>Chlorophyta</taxon>
        <taxon>core chlorophytes</taxon>
        <taxon>Chlorophyceae</taxon>
        <taxon>CS clade</taxon>
        <taxon>Chlamydomonadales</taxon>
        <taxon>Chlamydomonadaceae</taxon>
        <taxon>Chlamydomonas</taxon>
    </lineage>
</organism>
<comment type="caution">
    <text evidence="2">The sequence shown here is derived from an EMBL/GenBank/DDBJ whole genome shotgun (WGS) entry which is preliminary data.</text>
</comment>
<sequence length="251" mass="25053">MPLAFLEPAEEVSGDNFTPSASISGCHRATTSKATSLCHDADATLESSVLTRKRAASGDAQQCTAPLAAFVGGCGRAVAAAAARCPPGGDVSPCTSADASPAPSCSGSPASSASTHSNLSSQPGCSDSDADSDMCFARGGSGAGCAALEDGLLELSERSEPGSSSSDDEDDDGHFGGRSLYRAADADAEAYCADSAGCSGKLAGAKRRCVGAASTRPAQLAAGGLARSNVVCVPKHLWRADDLIGRKMVLF</sequence>
<dbReference type="EMBL" id="JAEHOC010000004">
    <property type="protein sequence ID" value="KAG2442989.1"/>
    <property type="molecule type" value="Genomic_DNA"/>
</dbReference>
<evidence type="ECO:0000256" key="1">
    <source>
        <dbReference type="SAM" id="MobiDB-lite"/>
    </source>
</evidence>